<feature type="domain" description="PBP" evidence="4">
    <location>
        <begin position="62"/>
        <end position="314"/>
    </location>
</feature>
<dbReference type="GO" id="GO:0042301">
    <property type="term" value="F:phosphate ion binding"/>
    <property type="evidence" value="ECO:0007669"/>
    <property type="project" value="InterPro"/>
</dbReference>
<sequence length="352" mass="37601">MTDNTSEKSVSGVSRRAFIITTGVTGATGFAGCLESEEDSSGNGNGNGNGGNGNGNGNGNGASASLSGEINIAGSSTVFPLMSAVAEEFQKEHEVVRIDVSSTGSGGGFSNHFCPGNTHFNNASRPIKPEEEELCADNGVEYVELIAATDALTVVINNDNDFATEMTVDELAQIWEADAAETWTEVNSEWPDEPIERYGADETSGTYDYFVENVTGEDRGHTDDYQATEQDNTIVQGVQGSEFAIGYFGFAYYYQNPDQVTAVAIDDGDGPVEPNLETAASGEYTPLSRSLFTYPSMDALAEEHVAEFARYFVDQTDNEQLVAEEVGYVPATDETKEAQMQTLEDAISEAQG</sequence>
<dbReference type="RefSeq" id="WP_254156631.1">
    <property type="nucleotide sequence ID" value="NZ_CP100355.1"/>
</dbReference>
<feature type="compositionally biased region" description="Gly residues" evidence="3">
    <location>
        <begin position="43"/>
        <end position="60"/>
    </location>
</feature>
<dbReference type="NCBIfam" id="TIGR02136">
    <property type="entry name" value="ptsS_2"/>
    <property type="match status" value="1"/>
</dbReference>
<dbReference type="Gene3D" id="3.40.190.10">
    <property type="entry name" value="Periplasmic binding protein-like II"/>
    <property type="match status" value="2"/>
</dbReference>
<dbReference type="GeneID" id="73290916"/>
<dbReference type="InterPro" id="IPR011862">
    <property type="entry name" value="Phos-bd"/>
</dbReference>
<evidence type="ECO:0000313" key="5">
    <source>
        <dbReference type="EMBL" id="UTF52636.1"/>
    </source>
</evidence>
<dbReference type="Pfam" id="PF12849">
    <property type="entry name" value="PBP_like_2"/>
    <property type="match status" value="1"/>
</dbReference>
<dbReference type="SUPFAM" id="SSF53850">
    <property type="entry name" value="Periplasmic binding protein-like II"/>
    <property type="match status" value="1"/>
</dbReference>
<keyword evidence="1" id="KW-0813">Transport</keyword>
<evidence type="ECO:0000313" key="6">
    <source>
        <dbReference type="Proteomes" id="UP001056855"/>
    </source>
</evidence>
<dbReference type="PANTHER" id="PTHR30570:SF1">
    <property type="entry name" value="PHOSPHATE-BINDING PROTEIN PSTS"/>
    <property type="match status" value="1"/>
</dbReference>
<dbReference type="CDD" id="cd13654">
    <property type="entry name" value="PBP2_phosphate_like_2"/>
    <property type="match status" value="1"/>
</dbReference>
<evidence type="ECO:0000256" key="2">
    <source>
        <dbReference type="ARBA" id="ARBA00022729"/>
    </source>
</evidence>
<dbReference type="InterPro" id="IPR024370">
    <property type="entry name" value="PBP_domain"/>
</dbReference>
<dbReference type="AlphaFoldDB" id="A0A9E7N860"/>
<dbReference type="PANTHER" id="PTHR30570">
    <property type="entry name" value="PERIPLASMIC PHOSPHATE BINDING COMPONENT OF PHOSPHATE ABC TRANSPORTER"/>
    <property type="match status" value="1"/>
</dbReference>
<dbReference type="Proteomes" id="UP001056855">
    <property type="component" value="Chromosome"/>
</dbReference>
<gene>
    <name evidence="5" type="ORF">NGM29_12680</name>
</gene>
<feature type="region of interest" description="Disordered" evidence="3">
    <location>
        <begin position="35"/>
        <end position="60"/>
    </location>
</feature>
<dbReference type="InterPro" id="IPR050811">
    <property type="entry name" value="Phosphate_ABC_transporter"/>
</dbReference>
<evidence type="ECO:0000256" key="3">
    <source>
        <dbReference type="SAM" id="MobiDB-lite"/>
    </source>
</evidence>
<accession>A0A9E7N860</accession>
<evidence type="ECO:0000256" key="1">
    <source>
        <dbReference type="ARBA" id="ARBA00022448"/>
    </source>
</evidence>
<protein>
    <submittedName>
        <fullName evidence="5">PstS family phosphate ABC transporter substrate-binding protein</fullName>
    </submittedName>
</protein>
<name>A0A9E7N860_9EURY</name>
<dbReference type="EMBL" id="CP100355">
    <property type="protein sequence ID" value="UTF52636.1"/>
    <property type="molecule type" value="Genomic_DNA"/>
</dbReference>
<dbReference type="KEGG" id="sawl:NGM29_12680"/>
<keyword evidence="2" id="KW-0732">Signal</keyword>
<organism evidence="5 6">
    <name type="scientific">Natronosalvus rutilus</name>
    <dbReference type="NCBI Taxonomy" id="2953753"/>
    <lineage>
        <taxon>Archaea</taxon>
        <taxon>Methanobacteriati</taxon>
        <taxon>Methanobacteriota</taxon>
        <taxon>Stenosarchaea group</taxon>
        <taxon>Halobacteria</taxon>
        <taxon>Halobacteriales</taxon>
        <taxon>Natrialbaceae</taxon>
        <taxon>Natronosalvus</taxon>
    </lineage>
</organism>
<evidence type="ECO:0000259" key="4">
    <source>
        <dbReference type="Pfam" id="PF12849"/>
    </source>
</evidence>
<keyword evidence="6" id="KW-1185">Reference proteome</keyword>
<reference evidence="5" key="1">
    <citation type="submission" date="2022-06" db="EMBL/GenBank/DDBJ databases">
        <title>Diverse halophilic archaea isolated from saline environments.</title>
        <authorList>
            <person name="Cui H.-L."/>
        </authorList>
    </citation>
    <scope>NUCLEOTIDE SEQUENCE</scope>
    <source>
        <strain evidence="5">WLHS1</strain>
    </source>
</reference>
<proteinExistence type="predicted"/>